<evidence type="ECO:0008006" key="5">
    <source>
        <dbReference type="Google" id="ProtNLM"/>
    </source>
</evidence>
<dbReference type="Proteomes" id="UP000027180">
    <property type="component" value="Plasmid pRetIE4771d"/>
</dbReference>
<organism evidence="3 4">
    <name type="scientific">Rhizobium etli bv. mimosae str. IE4771</name>
    <dbReference type="NCBI Taxonomy" id="1432050"/>
    <lineage>
        <taxon>Bacteria</taxon>
        <taxon>Pseudomonadati</taxon>
        <taxon>Pseudomonadota</taxon>
        <taxon>Alphaproteobacteria</taxon>
        <taxon>Hyphomicrobiales</taxon>
        <taxon>Rhizobiaceae</taxon>
        <taxon>Rhizobium/Agrobacterium group</taxon>
        <taxon>Rhizobium</taxon>
    </lineage>
</organism>
<sequence>MRMKLVAASFFALGMATSAFAQSNPAPAGATIDKNQADQGGGATTDTNAKKPMATDTTTTGSTTGGTMKMDKTKCPNPVNNSANLQTQGGTSNATPMDEACAAHNN</sequence>
<evidence type="ECO:0000313" key="3">
    <source>
        <dbReference type="EMBL" id="AIC30590.1"/>
    </source>
</evidence>
<feature type="chain" id="PRO_5001587903" description="Homeobox protein YbgS" evidence="2">
    <location>
        <begin position="22"/>
        <end position="106"/>
    </location>
</feature>
<dbReference type="KEGG" id="rei:IE4771_PD00035"/>
<reference evidence="3 4" key="1">
    <citation type="submission" date="2013-12" db="EMBL/GenBank/DDBJ databases">
        <title>Complete genome sequence of Rhizobium etli bv. mimosae IE4771.</title>
        <authorList>
            <person name="Bustos P."/>
            <person name="Santamaria R.I."/>
            <person name="Lozano L."/>
            <person name="Ormeno-Orrillo E."/>
            <person name="Rogel M.A."/>
            <person name="Romero D."/>
            <person name="Cevallos M.A."/>
            <person name="Martinez-Romero E."/>
            <person name="Gonzalez V."/>
        </authorList>
    </citation>
    <scope>NUCLEOTIDE SEQUENCE [LARGE SCALE GENOMIC DNA]</scope>
    <source>
        <strain evidence="3 4">IE4771</strain>
        <plasmid evidence="4">Plasmid pRetIE4771d</plasmid>
    </source>
</reference>
<feature type="region of interest" description="Disordered" evidence="1">
    <location>
        <begin position="22"/>
        <end position="106"/>
    </location>
</feature>
<keyword evidence="3" id="KW-0614">Plasmid</keyword>
<dbReference type="OrthoDB" id="8398064at2"/>
<accession>A0A060IF43</accession>
<dbReference type="HOGENOM" id="CLU_160699_0_0_5"/>
<gene>
    <name evidence="3" type="ORF">IE4771_PD00035</name>
</gene>
<evidence type="ECO:0000256" key="1">
    <source>
        <dbReference type="SAM" id="MobiDB-lite"/>
    </source>
</evidence>
<geneLocation type="plasmid" evidence="3 4">
    <name>pRetIE4771d</name>
</geneLocation>
<proteinExistence type="predicted"/>
<evidence type="ECO:0000313" key="4">
    <source>
        <dbReference type="Proteomes" id="UP000027180"/>
    </source>
</evidence>
<evidence type="ECO:0000256" key="2">
    <source>
        <dbReference type="SAM" id="SignalP"/>
    </source>
</evidence>
<feature type="compositionally biased region" description="Low complexity" evidence="1">
    <location>
        <begin position="55"/>
        <end position="68"/>
    </location>
</feature>
<feature type="compositionally biased region" description="Polar residues" evidence="1">
    <location>
        <begin position="78"/>
        <end position="95"/>
    </location>
</feature>
<dbReference type="EMBL" id="CP006990">
    <property type="protein sequence ID" value="AIC30590.1"/>
    <property type="molecule type" value="Genomic_DNA"/>
</dbReference>
<dbReference type="RefSeq" id="WP_040112002.1">
    <property type="nucleotide sequence ID" value="NZ_CP006990.1"/>
</dbReference>
<dbReference type="AlphaFoldDB" id="A0A060IF43"/>
<name>A0A060IF43_RHIET</name>
<keyword evidence="2" id="KW-0732">Signal</keyword>
<protein>
    <recommendedName>
        <fullName evidence="5">Homeobox protein YbgS</fullName>
    </recommendedName>
</protein>
<feature type="signal peptide" evidence="2">
    <location>
        <begin position="1"/>
        <end position="21"/>
    </location>
</feature>